<dbReference type="Pfam" id="PF19276">
    <property type="entry name" value="HD_assoc_2"/>
    <property type="match status" value="1"/>
</dbReference>
<dbReference type="PANTHER" id="PTHR11373">
    <property type="entry name" value="DEOXYNUCLEOSIDE TRIPHOSPHATE TRIPHOSPHOHYDROLASE"/>
    <property type="match status" value="1"/>
</dbReference>
<organism evidence="2 3">
    <name type="scientific">Cuniculiplasma divulgatum</name>
    <dbReference type="NCBI Taxonomy" id="1673428"/>
    <lineage>
        <taxon>Archaea</taxon>
        <taxon>Methanobacteriati</taxon>
        <taxon>Thermoplasmatota</taxon>
        <taxon>Thermoplasmata</taxon>
        <taxon>Thermoplasmatales</taxon>
        <taxon>Cuniculiplasmataceae</taxon>
        <taxon>Cuniculiplasma</taxon>
    </lineage>
</organism>
<proteinExistence type="predicted"/>
<evidence type="ECO:0000259" key="1">
    <source>
        <dbReference type="PROSITE" id="PS51831"/>
    </source>
</evidence>
<dbReference type="PROSITE" id="PS51831">
    <property type="entry name" value="HD"/>
    <property type="match status" value="1"/>
</dbReference>
<accession>A0A1N5UR86</accession>
<reference evidence="2 3" key="1">
    <citation type="submission" date="2016-04" db="EMBL/GenBank/DDBJ databases">
        <authorList>
            <person name="Evans L.H."/>
            <person name="Alamgir A."/>
            <person name="Owens N."/>
            <person name="Weber N.D."/>
            <person name="Virtaneva K."/>
            <person name="Barbian K."/>
            <person name="Babar A."/>
            <person name="Rosenke K."/>
        </authorList>
    </citation>
    <scope>NUCLEOTIDE SEQUENCE [LARGE SCALE GENOMIC DNA]</scope>
    <source>
        <strain evidence="3">S5(T) (JCM 30642 \VKM B-2941)</strain>
    </source>
</reference>
<sequence>MFKAIQDPVWGYTEIPEKFLKIIDTPEFQRLHWIRQLGMCYLVYPGAVHTRFQHSLGTMALADQIARKLETKYPTEVTFAALLHDIGHFPLSHSFEDFFQDKFHVNHEENGREIILGKKGTGEIREYLESNDIDPEVVTRILSGGHREFKLESEIVSGPLDADEMDYLVRDSYFTGTGNIAFSIKRMVDILRTDGEKIFIEEKGITSVESILLSRNLMHKSVYFHKTVRIAQKMIERAMDSLDKVDSSMMDMHDDIFLNYLRNQASSSDMIGQIDRRDLYKVVYRDSAPDIRNPEIESKIHEKYPELIVDYVPPYAYQDRKKSKNEVLVKQGRKFMEISSLSPLINSLYDSFNRRYITIYGPQKLQIRQEEIRSLLD</sequence>
<dbReference type="EMBL" id="LT671858">
    <property type="protein sequence ID" value="SIM63126.1"/>
    <property type="molecule type" value="Genomic_DNA"/>
</dbReference>
<dbReference type="InterPro" id="IPR045509">
    <property type="entry name" value="HD_assoc_2"/>
</dbReference>
<dbReference type="GO" id="GO:0008832">
    <property type="term" value="F:dGTPase activity"/>
    <property type="evidence" value="ECO:0007669"/>
    <property type="project" value="TreeGrafter"/>
</dbReference>
<dbReference type="GO" id="GO:0006203">
    <property type="term" value="P:dGTP catabolic process"/>
    <property type="evidence" value="ECO:0007669"/>
    <property type="project" value="TreeGrafter"/>
</dbReference>
<dbReference type="PANTHER" id="PTHR11373:SF4">
    <property type="entry name" value="DEOXYNUCLEOSIDE TRIPHOSPHATE TRIPHOSPHOHYDROLASE SAMHD1"/>
    <property type="match status" value="1"/>
</dbReference>
<protein>
    <submittedName>
        <fullName evidence="2">HD superfamily phosphohydrolase</fullName>
    </submittedName>
</protein>
<feature type="domain" description="HD" evidence="1">
    <location>
        <begin position="51"/>
        <end position="168"/>
    </location>
</feature>
<dbReference type="SMART" id="SM00471">
    <property type="entry name" value="HDc"/>
    <property type="match status" value="1"/>
</dbReference>
<evidence type="ECO:0000313" key="2">
    <source>
        <dbReference type="EMBL" id="SIM63126.1"/>
    </source>
</evidence>
<dbReference type="Proteomes" id="UP000195607">
    <property type="component" value="Chromosome I"/>
</dbReference>
<dbReference type="Gene3D" id="1.10.3210.10">
    <property type="entry name" value="Hypothetical protein af1432"/>
    <property type="match status" value="1"/>
</dbReference>
<evidence type="ECO:0000313" key="3">
    <source>
        <dbReference type="Proteomes" id="UP000195607"/>
    </source>
</evidence>
<name>A0A1N5UR86_9ARCH</name>
<dbReference type="Pfam" id="PF01966">
    <property type="entry name" value="HD"/>
    <property type="match status" value="1"/>
</dbReference>
<dbReference type="GeneID" id="41588342"/>
<dbReference type="RefSeq" id="WP_148689797.1">
    <property type="nucleotide sequence ID" value="NZ_LT671858.1"/>
</dbReference>
<dbReference type="InterPro" id="IPR006674">
    <property type="entry name" value="HD_domain"/>
</dbReference>
<dbReference type="AlphaFoldDB" id="A0A1N5UR86"/>
<gene>
    <name evidence="2" type="ORF">CSP5_1082</name>
</gene>
<dbReference type="InterPro" id="IPR003607">
    <property type="entry name" value="HD/PDEase_dom"/>
</dbReference>
<dbReference type="InterPro" id="IPR050135">
    <property type="entry name" value="dGTPase-like"/>
</dbReference>
<dbReference type="CDD" id="cd00077">
    <property type="entry name" value="HDc"/>
    <property type="match status" value="1"/>
</dbReference>
<keyword evidence="2" id="KW-0378">Hydrolase</keyword>
<dbReference type="SUPFAM" id="SSF109604">
    <property type="entry name" value="HD-domain/PDEase-like"/>
    <property type="match status" value="1"/>
</dbReference>